<organism evidence="2 3">
    <name type="scientific">Pleurotus ostreatus (strain PC15)</name>
    <name type="common">Oyster mushroom</name>
    <dbReference type="NCBI Taxonomy" id="1137138"/>
    <lineage>
        <taxon>Eukaryota</taxon>
        <taxon>Fungi</taxon>
        <taxon>Dikarya</taxon>
        <taxon>Basidiomycota</taxon>
        <taxon>Agaricomycotina</taxon>
        <taxon>Agaricomycetes</taxon>
        <taxon>Agaricomycetidae</taxon>
        <taxon>Agaricales</taxon>
        <taxon>Pleurotineae</taxon>
        <taxon>Pleurotaceae</taxon>
        <taxon>Pleurotus</taxon>
    </lineage>
</organism>
<evidence type="ECO:0000313" key="3">
    <source>
        <dbReference type="Proteomes" id="UP000027073"/>
    </source>
</evidence>
<dbReference type="EMBL" id="KL198004">
    <property type="protein sequence ID" value="KDQ33642.1"/>
    <property type="molecule type" value="Genomic_DNA"/>
</dbReference>
<dbReference type="InterPro" id="IPR036047">
    <property type="entry name" value="F-box-like_dom_sf"/>
</dbReference>
<proteinExistence type="predicted"/>
<dbReference type="OrthoDB" id="2913196at2759"/>
<dbReference type="SUPFAM" id="SSF52047">
    <property type="entry name" value="RNI-like"/>
    <property type="match status" value="1"/>
</dbReference>
<name>A0A067PB41_PLEO1</name>
<dbReference type="Proteomes" id="UP000027073">
    <property type="component" value="Unassembled WGS sequence"/>
</dbReference>
<feature type="domain" description="F-box" evidence="1">
    <location>
        <begin position="3"/>
        <end position="50"/>
    </location>
</feature>
<dbReference type="AlphaFoldDB" id="A0A067PB41"/>
<accession>A0A067PB41</accession>
<dbReference type="SUPFAM" id="SSF81383">
    <property type="entry name" value="F-box domain"/>
    <property type="match status" value="1"/>
</dbReference>
<protein>
    <recommendedName>
        <fullName evidence="1">F-box domain-containing protein</fullName>
    </recommendedName>
</protein>
<dbReference type="VEuPathDB" id="FungiDB:PLEOSDRAFT_164300"/>
<evidence type="ECO:0000313" key="2">
    <source>
        <dbReference type="EMBL" id="KDQ33642.1"/>
    </source>
</evidence>
<gene>
    <name evidence="2" type="ORF">PLEOSDRAFT_164300</name>
</gene>
<reference evidence="3" key="1">
    <citation type="journal article" date="2014" name="Proc. Natl. Acad. Sci. U.S.A.">
        <title>Extensive sampling of basidiomycete genomes demonstrates inadequacy of the white-rot/brown-rot paradigm for wood decay fungi.</title>
        <authorList>
            <person name="Riley R."/>
            <person name="Salamov A.A."/>
            <person name="Brown D.W."/>
            <person name="Nagy L.G."/>
            <person name="Floudas D."/>
            <person name="Held B.W."/>
            <person name="Levasseur A."/>
            <person name="Lombard V."/>
            <person name="Morin E."/>
            <person name="Otillar R."/>
            <person name="Lindquist E.A."/>
            <person name="Sun H."/>
            <person name="LaButti K.M."/>
            <person name="Schmutz J."/>
            <person name="Jabbour D."/>
            <person name="Luo H."/>
            <person name="Baker S.E."/>
            <person name="Pisabarro A.G."/>
            <person name="Walton J.D."/>
            <person name="Blanchette R.A."/>
            <person name="Henrissat B."/>
            <person name="Martin F."/>
            <person name="Cullen D."/>
            <person name="Hibbett D.S."/>
            <person name="Grigoriev I.V."/>
        </authorList>
    </citation>
    <scope>NUCLEOTIDE SEQUENCE [LARGE SCALE GENOMIC DNA]</scope>
    <source>
        <strain evidence="3">PC15</strain>
    </source>
</reference>
<dbReference type="InParanoid" id="A0A067PB41"/>
<dbReference type="InterPro" id="IPR032675">
    <property type="entry name" value="LRR_dom_sf"/>
</dbReference>
<dbReference type="HOGENOM" id="CLU_535407_0_0_1"/>
<dbReference type="Gene3D" id="3.80.10.10">
    <property type="entry name" value="Ribonuclease Inhibitor"/>
    <property type="match status" value="1"/>
</dbReference>
<sequence length="509" mass="57210">MIAGNILDLPPELLEDMLSNLDSTSDLLHLALSCKAFSQLVIPHHIYTRSLDVHPRQVAILSLLTNVPLYNSRFHTIRITDSSIRYNVLKNLGILKLTNQLESNRADELPAILAVMLPQFIHLTKFVWTAHIALPAGLIYTLKDSPQPLTELDIQYHLNTDHAELLSHIAEYFPGLRSLTLNRRYDTGGSVVTGHIPDVSTPICAANWPDLKSFILFGFFVSDGALDGFFRRHPTIERLGTDKVQNVTYPSNLCSLTIRDMTTLGIQPTSIQNIHYANLSINPWSGGVALTKFIRQMHNLSVLECNGAVISWDLLKTFPANLPFLTKLNFVVKIGAGITVERLCNTVSGLPNLTHFASVVPNTEERPQHTVAYIINKLAQRSRSLKYLHVGPDGRDHRLKPYLYRDWYRIKRDAEGEFEGVPVNPADHGAREILVSHWEEELMAYKQRVGKADNDSQGSAIYLTVDPYSQASEHTEDIEIITLNHCMGRCPHRHLASHHGSAQAFEHAR</sequence>
<dbReference type="InterPro" id="IPR001810">
    <property type="entry name" value="F-box_dom"/>
</dbReference>
<dbReference type="PROSITE" id="PS50181">
    <property type="entry name" value="FBOX"/>
    <property type="match status" value="1"/>
</dbReference>
<dbReference type="Pfam" id="PF12937">
    <property type="entry name" value="F-box-like"/>
    <property type="match status" value="1"/>
</dbReference>
<evidence type="ECO:0000259" key="1">
    <source>
        <dbReference type="PROSITE" id="PS50181"/>
    </source>
</evidence>